<reference evidence="1 2" key="1">
    <citation type="submission" date="2024-01" db="EMBL/GenBank/DDBJ databases">
        <title>The genome of the rayed Mediterranean limpet Patella caerulea (Linnaeus, 1758).</title>
        <authorList>
            <person name="Anh-Thu Weber A."/>
            <person name="Halstead-Nussloch G."/>
        </authorList>
    </citation>
    <scope>NUCLEOTIDE SEQUENCE [LARGE SCALE GENOMIC DNA]</scope>
    <source>
        <strain evidence="1">AATW-2023a</strain>
        <tissue evidence="1">Whole specimen</tissue>
    </source>
</reference>
<protein>
    <submittedName>
        <fullName evidence="1">Uncharacterized protein</fullName>
    </submittedName>
</protein>
<dbReference type="GO" id="GO:0042721">
    <property type="term" value="C:TIM22 mitochondrial import inner membrane insertion complex"/>
    <property type="evidence" value="ECO:0007669"/>
    <property type="project" value="InterPro"/>
</dbReference>
<proteinExistence type="predicted"/>
<keyword evidence="2" id="KW-1185">Reference proteome</keyword>
<evidence type="ECO:0000313" key="2">
    <source>
        <dbReference type="Proteomes" id="UP001347796"/>
    </source>
</evidence>
<name>A0AAN8JW37_PATCE</name>
<evidence type="ECO:0000313" key="1">
    <source>
        <dbReference type="EMBL" id="KAK6183519.1"/>
    </source>
</evidence>
<dbReference type="PANTHER" id="PTHR21435">
    <property type="entry name" value="MITOCHONDRIAL IMPORT INNER MEMBRANE TRANSLOCASE SUBUNIT TIM29"/>
    <property type="match status" value="1"/>
</dbReference>
<dbReference type="Proteomes" id="UP001347796">
    <property type="component" value="Unassembled WGS sequence"/>
</dbReference>
<dbReference type="Pfam" id="PF10171">
    <property type="entry name" value="Tim29"/>
    <property type="match status" value="1"/>
</dbReference>
<gene>
    <name evidence="1" type="ORF">SNE40_010989</name>
</gene>
<dbReference type="InterPro" id="IPR019322">
    <property type="entry name" value="TIMM29"/>
</dbReference>
<comment type="caution">
    <text evidence="1">The sequence shown here is derived from an EMBL/GenBank/DDBJ whole genome shotgun (WGS) entry which is preliminary data.</text>
</comment>
<dbReference type="EMBL" id="JAZGQO010000007">
    <property type="protein sequence ID" value="KAK6183519.1"/>
    <property type="molecule type" value="Genomic_DNA"/>
</dbReference>
<sequence length="192" mass="22011">MSKIFKGAKLAQSFTQKVTIPDKLKGGRMEKIGNYFHNIYADYKMVFIELGEDMKAKPLKSSIYCSILAASAILFKTNPSENSFRTLMVESANDLALVGDPIRNPSSDNYMQNLINHHKDGRVHYISLGLFSLIYLTEYRDSLGLYAAKCKYVKPKWSQFHKSILDVGVFGRWIYTEEAMKDFDVNPDEWVE</sequence>
<dbReference type="GO" id="GO:0045039">
    <property type="term" value="P:protein insertion into mitochondrial inner membrane"/>
    <property type="evidence" value="ECO:0007669"/>
    <property type="project" value="TreeGrafter"/>
</dbReference>
<dbReference type="AlphaFoldDB" id="A0AAN8JW37"/>
<dbReference type="PANTHER" id="PTHR21435:SF1">
    <property type="entry name" value="MITOCHONDRIAL IMPORT INNER MEMBRANE TRANSLOCASE SUBUNIT TIM29"/>
    <property type="match status" value="1"/>
</dbReference>
<accession>A0AAN8JW37</accession>
<organism evidence="1 2">
    <name type="scientific">Patella caerulea</name>
    <name type="common">Rayed Mediterranean limpet</name>
    <dbReference type="NCBI Taxonomy" id="87958"/>
    <lineage>
        <taxon>Eukaryota</taxon>
        <taxon>Metazoa</taxon>
        <taxon>Spiralia</taxon>
        <taxon>Lophotrochozoa</taxon>
        <taxon>Mollusca</taxon>
        <taxon>Gastropoda</taxon>
        <taxon>Patellogastropoda</taxon>
        <taxon>Patelloidea</taxon>
        <taxon>Patellidae</taxon>
        <taxon>Patella</taxon>
    </lineage>
</organism>